<feature type="transmembrane region" description="Helical" evidence="1">
    <location>
        <begin position="106"/>
        <end position="123"/>
    </location>
</feature>
<evidence type="ECO:0000313" key="3">
    <source>
        <dbReference type="Proteomes" id="UP000466794"/>
    </source>
</evidence>
<sequence>MVPADERLLDLDPRFGLRDLLGLRGSAAWLFLLILEAVIALYMLRNFGHAPLWAAFASLVLMLSAGALVTAIPVDPLPIPVALYAAAAPPLATALTVITPDHAVNDTVWSAFASSYVLAVLVLRGRIRTAWVGVTAVAAVLVVIGLIGGHLRPSTLIGSLVPIGTITAISVFTAVMRPMQRSLRVLREDAMMRAAAEATMAAADSERTRQLARLDRVARPILERIAEGAELTAAEREECRLLEAELRDGLRAPQLVTDELSGAARGARGRGVEVILLDDGGFAGVPEWVRKRVIDAATKELDAINAGRITVRVLPLGRHVLATVLATGPDEDRRTEIDTDGKVTVIAD</sequence>
<comment type="caution">
    <text evidence="2">The sequence shown here is derived from an EMBL/GenBank/DDBJ whole genome shotgun (WGS) entry which is preliminary data.</text>
</comment>
<feature type="transmembrane region" description="Helical" evidence="1">
    <location>
        <begin position="21"/>
        <end position="44"/>
    </location>
</feature>
<keyword evidence="1" id="KW-0812">Transmembrane</keyword>
<reference evidence="2 3" key="1">
    <citation type="submission" date="2019-12" db="EMBL/GenBank/DDBJ databases">
        <title>Nocardia sp. nov. ET3-3 isolated from soil.</title>
        <authorList>
            <person name="Kanchanasin P."/>
            <person name="Tanasupawat S."/>
            <person name="Yuki M."/>
            <person name="Kudo T."/>
        </authorList>
    </citation>
    <scope>NUCLEOTIDE SEQUENCE [LARGE SCALE GENOMIC DNA]</scope>
    <source>
        <strain evidence="2 3">ET3-3</strain>
    </source>
</reference>
<dbReference type="RefSeq" id="WP_157355572.1">
    <property type="nucleotide sequence ID" value="NZ_WRPP01000001.1"/>
</dbReference>
<dbReference type="EMBL" id="WRPP01000001">
    <property type="protein sequence ID" value="MVU76831.1"/>
    <property type="molecule type" value="Genomic_DNA"/>
</dbReference>
<dbReference type="AlphaFoldDB" id="A0A7K1UR73"/>
<feature type="transmembrane region" description="Helical" evidence="1">
    <location>
        <begin position="130"/>
        <end position="151"/>
    </location>
</feature>
<name>A0A7K1UR73_9NOCA</name>
<keyword evidence="3" id="KW-1185">Reference proteome</keyword>
<protein>
    <submittedName>
        <fullName evidence="2">Uncharacterized protein</fullName>
    </submittedName>
</protein>
<evidence type="ECO:0000313" key="2">
    <source>
        <dbReference type="EMBL" id="MVU76831.1"/>
    </source>
</evidence>
<feature type="transmembrane region" description="Helical" evidence="1">
    <location>
        <begin position="50"/>
        <end position="74"/>
    </location>
</feature>
<dbReference type="Proteomes" id="UP000466794">
    <property type="component" value="Unassembled WGS sequence"/>
</dbReference>
<keyword evidence="1" id="KW-1133">Transmembrane helix</keyword>
<accession>A0A7K1UR73</accession>
<feature type="transmembrane region" description="Helical" evidence="1">
    <location>
        <begin position="81"/>
        <end position="100"/>
    </location>
</feature>
<evidence type="ECO:0000256" key="1">
    <source>
        <dbReference type="SAM" id="Phobius"/>
    </source>
</evidence>
<feature type="transmembrane region" description="Helical" evidence="1">
    <location>
        <begin position="157"/>
        <end position="176"/>
    </location>
</feature>
<keyword evidence="1" id="KW-0472">Membrane</keyword>
<gene>
    <name evidence="2" type="ORF">GPX89_06165</name>
</gene>
<organism evidence="2 3">
    <name type="scientific">Nocardia terrae</name>
    <dbReference type="NCBI Taxonomy" id="2675851"/>
    <lineage>
        <taxon>Bacteria</taxon>
        <taxon>Bacillati</taxon>
        <taxon>Actinomycetota</taxon>
        <taxon>Actinomycetes</taxon>
        <taxon>Mycobacteriales</taxon>
        <taxon>Nocardiaceae</taxon>
        <taxon>Nocardia</taxon>
    </lineage>
</organism>
<proteinExistence type="predicted"/>